<comment type="subunit">
    <text evidence="6">Homodimer.</text>
</comment>
<evidence type="ECO:0000259" key="29">
    <source>
        <dbReference type="PROSITE" id="PS50026"/>
    </source>
</evidence>
<evidence type="ECO:0000256" key="23">
    <source>
        <dbReference type="ARBA" id="ARBA00035976"/>
    </source>
</evidence>
<evidence type="ECO:0000256" key="28">
    <source>
        <dbReference type="SAM" id="SignalP"/>
    </source>
</evidence>
<dbReference type="GO" id="GO:0005789">
    <property type="term" value="C:endoplasmic reticulum membrane"/>
    <property type="evidence" value="ECO:0007669"/>
    <property type="project" value="UniProtKB-SubCell"/>
</dbReference>
<keyword evidence="11" id="KW-0643">Prostaglandin biosynthesis</keyword>
<dbReference type="InterPro" id="IPR010255">
    <property type="entry name" value="Haem_peroxidase_sf"/>
</dbReference>
<keyword evidence="27" id="KW-0245">EGF-like domain</keyword>
<organism evidence="30">
    <name type="scientific">Timema monikensis</name>
    <dbReference type="NCBI Taxonomy" id="170555"/>
    <lineage>
        <taxon>Eukaryota</taxon>
        <taxon>Metazoa</taxon>
        <taxon>Ecdysozoa</taxon>
        <taxon>Arthropoda</taxon>
        <taxon>Hexapoda</taxon>
        <taxon>Insecta</taxon>
        <taxon>Pterygota</taxon>
        <taxon>Neoptera</taxon>
        <taxon>Polyneoptera</taxon>
        <taxon>Phasmatodea</taxon>
        <taxon>Timematodea</taxon>
        <taxon>Timematoidea</taxon>
        <taxon>Timematidae</taxon>
        <taxon>Timema</taxon>
    </lineage>
</organism>
<comment type="catalytic activity">
    <reaction evidence="23">
        <text>(9Z,12Z)-octadecadienoate + AH2 + O2 = (9S)-hydroxy-(10E,12Z)-octadecadienoate + A + H2O</text>
        <dbReference type="Rhea" id="RHEA:75459"/>
        <dbReference type="ChEBI" id="CHEBI:13193"/>
        <dbReference type="ChEBI" id="CHEBI:15377"/>
        <dbReference type="ChEBI" id="CHEBI:15379"/>
        <dbReference type="ChEBI" id="CHEBI:17499"/>
        <dbReference type="ChEBI" id="CHEBI:30245"/>
        <dbReference type="ChEBI" id="CHEBI:77852"/>
    </reaction>
    <physiologicalReaction direction="left-to-right" evidence="23">
        <dbReference type="Rhea" id="RHEA:75460"/>
    </physiologicalReaction>
</comment>
<dbReference type="CDD" id="cd00054">
    <property type="entry name" value="EGF_CA"/>
    <property type="match status" value="1"/>
</dbReference>
<evidence type="ECO:0000256" key="19">
    <source>
        <dbReference type="ARBA" id="ARBA00023004"/>
    </source>
</evidence>
<dbReference type="InterPro" id="IPR019791">
    <property type="entry name" value="Haem_peroxidase_animal"/>
</dbReference>
<evidence type="ECO:0000256" key="1">
    <source>
        <dbReference type="ARBA" id="ARBA00001970"/>
    </source>
</evidence>
<evidence type="ECO:0000313" key="30">
    <source>
        <dbReference type="EMBL" id="CAD7431215.1"/>
    </source>
</evidence>
<dbReference type="AlphaFoldDB" id="A0A7R9HSP6"/>
<evidence type="ECO:0000256" key="8">
    <source>
        <dbReference type="ARBA" id="ARBA00022501"/>
    </source>
</evidence>
<evidence type="ECO:0000256" key="16">
    <source>
        <dbReference type="ARBA" id="ARBA00022848"/>
    </source>
</evidence>
<keyword evidence="18" id="KW-0560">Oxidoreductase</keyword>
<keyword evidence="20" id="KW-0443">Lipid metabolism</keyword>
<comment type="caution">
    <text evidence="27">Lacks conserved residue(s) required for the propagation of feature annotation.</text>
</comment>
<dbReference type="SMART" id="SM00179">
    <property type="entry name" value="EGF_CA"/>
    <property type="match status" value="1"/>
</dbReference>
<comment type="similarity">
    <text evidence="5">Belongs to the prostaglandin G/H synthase family.</text>
</comment>
<evidence type="ECO:0000256" key="9">
    <source>
        <dbReference type="ARBA" id="ARBA00022516"/>
    </source>
</evidence>
<keyword evidence="21" id="KW-1015">Disulfide bond</keyword>
<keyword evidence="12" id="KW-0349">Heme</keyword>
<comment type="catalytic activity">
    <reaction evidence="25">
        <text>(9Z,12Z)-octadecadienoate + AH2 + O2 = (13S)-hydroxy-(9Z,11E)-octadecadienoate + A + H2O</text>
        <dbReference type="Rhea" id="RHEA:75451"/>
        <dbReference type="ChEBI" id="CHEBI:13193"/>
        <dbReference type="ChEBI" id="CHEBI:15377"/>
        <dbReference type="ChEBI" id="CHEBI:15379"/>
        <dbReference type="ChEBI" id="CHEBI:17499"/>
        <dbReference type="ChEBI" id="CHEBI:30245"/>
        <dbReference type="ChEBI" id="CHEBI:90850"/>
    </reaction>
    <physiologicalReaction direction="left-to-right" evidence="25">
        <dbReference type="Rhea" id="RHEA:75452"/>
    </physiologicalReaction>
</comment>
<evidence type="ECO:0000256" key="12">
    <source>
        <dbReference type="ARBA" id="ARBA00022617"/>
    </source>
</evidence>
<dbReference type="GO" id="GO:0016702">
    <property type="term" value="F:oxidoreductase activity, acting on single donors with incorporation of molecular oxygen, incorporation of two atoms of oxygen"/>
    <property type="evidence" value="ECO:0007669"/>
    <property type="project" value="TreeGrafter"/>
</dbReference>
<dbReference type="SUPFAM" id="SSF57196">
    <property type="entry name" value="EGF/Laminin"/>
    <property type="match status" value="1"/>
</dbReference>
<dbReference type="EC" id="1.14.99.1" evidence="7"/>
<dbReference type="InterPro" id="IPR050783">
    <property type="entry name" value="Oxylipin_biosynth_metab"/>
</dbReference>
<feature type="chain" id="PRO_5030638189" description="prostaglandin-endoperoxide synthase" evidence="28">
    <location>
        <begin position="17"/>
        <end position="634"/>
    </location>
</feature>
<keyword evidence="19" id="KW-0408">Iron</keyword>
<dbReference type="InterPro" id="IPR000742">
    <property type="entry name" value="EGF"/>
</dbReference>
<dbReference type="Gene3D" id="2.10.25.10">
    <property type="entry name" value="Laminin"/>
    <property type="match status" value="1"/>
</dbReference>
<sequence>MPAVLVLAAILKLAFGICIVASTSFPAVRDYDPCCAFPCQNGGVCLASGSSFQCDCTGTGYFGRTCHRATWYQWFQYNLCRKDACTWLIKYSPVSNVVNKVDRLHNRVMKSIYLEHSALAVSFPLYTSPWDYTTLDAYFNHSHYTIALPPIPRNCPKAMGVTGPSPNSVDRKSGDVAGPVTLPSIDEVFELLLEHREFIPDPRHTNLLFAMYAQHFGLQFLQTITSSAHGVRDRQCSQGGPKLGILPASVDASQVYGKDEETRLGRRSGKCGKLKTVIIQDEEFPPSLEDLPELDTNHPQVLMTQTGSEGGDPERAMGHRVLSMSPLLFVVATVWTREHNRVCSILHKEHPSWDDERLYQTARLVVTGEMLKVTLEDFMQHLTQYRVDLKYRPELLRGTSHQYGYRVFQEFNLLHLWLTMLPDQIKVVHKTYNMADLLNSNNRIVLEHTFDGFVETLVHTNAGKPKHRNHGKALGNIGKAVINRARQLHLQSFNNYRRKFRLVPYTSFQELVGEPALAKKLEEIYMDIEALELYPGLLLEKAGKAIVPPTMLALSSHWIVTAILSNPIGSPHWWKPSTFGGEVGMSIVKKATLERLFCQNMKSQCRSLELVGPPLVYYAPSTPPRWISRRYWIR</sequence>
<protein>
    <recommendedName>
        <fullName evidence="7">prostaglandin-endoperoxide synthase</fullName>
        <ecNumber evidence="7">1.14.99.1</ecNumber>
    </recommendedName>
</protein>
<comment type="catalytic activity">
    <reaction evidence="26">
        <text>(9Z,12Z)-octadecadienoate + AH2 + O2 = (13R)-hydroxy-(9Z,11E)-octadecadienoate + A + H2O</text>
        <dbReference type="Rhea" id="RHEA:75455"/>
        <dbReference type="ChEBI" id="CHEBI:13193"/>
        <dbReference type="ChEBI" id="CHEBI:15377"/>
        <dbReference type="ChEBI" id="CHEBI:15379"/>
        <dbReference type="ChEBI" id="CHEBI:17499"/>
        <dbReference type="ChEBI" id="CHEBI:30245"/>
        <dbReference type="ChEBI" id="CHEBI:136655"/>
    </reaction>
    <physiologicalReaction direction="left-to-right" evidence="26">
        <dbReference type="Rhea" id="RHEA:75456"/>
    </physiologicalReaction>
</comment>
<evidence type="ECO:0000256" key="15">
    <source>
        <dbReference type="ARBA" id="ARBA00022832"/>
    </source>
</evidence>
<dbReference type="PRINTS" id="PR00457">
    <property type="entry name" value="ANPEROXIDASE"/>
</dbReference>
<keyword evidence="15" id="KW-0276">Fatty acid metabolism</keyword>
<dbReference type="GO" id="GO:0043005">
    <property type="term" value="C:neuron projection"/>
    <property type="evidence" value="ECO:0007669"/>
    <property type="project" value="TreeGrafter"/>
</dbReference>
<keyword evidence="22" id="KW-0275">Fatty acid biosynthesis</keyword>
<evidence type="ECO:0000256" key="2">
    <source>
        <dbReference type="ARBA" id="ARBA00004524"/>
    </source>
</evidence>
<evidence type="ECO:0000256" key="21">
    <source>
        <dbReference type="ARBA" id="ARBA00023157"/>
    </source>
</evidence>
<dbReference type="EMBL" id="OB794859">
    <property type="protein sequence ID" value="CAD7431215.1"/>
    <property type="molecule type" value="Genomic_DNA"/>
</dbReference>
<evidence type="ECO:0000256" key="5">
    <source>
        <dbReference type="ARBA" id="ARBA00008928"/>
    </source>
</evidence>
<evidence type="ECO:0000256" key="26">
    <source>
        <dbReference type="ARBA" id="ARBA00036409"/>
    </source>
</evidence>
<keyword evidence="13" id="KW-0479">Metal-binding</keyword>
<dbReference type="GO" id="GO:0004666">
    <property type="term" value="F:prostaglandin-endoperoxide synthase activity"/>
    <property type="evidence" value="ECO:0007669"/>
    <property type="project" value="UniProtKB-EC"/>
</dbReference>
<dbReference type="InterPro" id="IPR001881">
    <property type="entry name" value="EGF-like_Ca-bd_dom"/>
</dbReference>
<name>A0A7R9HSP6_9NEOP</name>
<dbReference type="InterPro" id="IPR037120">
    <property type="entry name" value="Haem_peroxidase_sf_animal"/>
</dbReference>
<keyword evidence="8" id="KW-0644">Prostaglandin metabolism</keyword>
<dbReference type="PANTHER" id="PTHR11903:SF39">
    <property type="entry name" value="PROSTAGLANDIN G_H SYNTHASE 2-LIKE"/>
    <property type="match status" value="1"/>
</dbReference>
<comment type="subcellular location">
    <subcellularLocation>
        <location evidence="3">Endoplasmic reticulum membrane</location>
    </subcellularLocation>
    <subcellularLocation>
        <location evidence="2">Microsome membrane</location>
    </subcellularLocation>
</comment>
<dbReference type="GO" id="GO:0020037">
    <property type="term" value="F:heme binding"/>
    <property type="evidence" value="ECO:0007669"/>
    <property type="project" value="InterPro"/>
</dbReference>
<reference evidence="30" key="1">
    <citation type="submission" date="2020-11" db="EMBL/GenBank/DDBJ databases">
        <authorList>
            <person name="Tran Van P."/>
        </authorList>
    </citation>
    <scope>NUCLEOTIDE SEQUENCE</scope>
</reference>
<feature type="signal peptide" evidence="28">
    <location>
        <begin position="1"/>
        <end position="16"/>
    </location>
</feature>
<evidence type="ECO:0000256" key="4">
    <source>
        <dbReference type="ARBA" id="ARBA00004702"/>
    </source>
</evidence>
<accession>A0A7R9HSP6</accession>
<keyword evidence="28" id="KW-0732">Signal</keyword>
<keyword evidence="9" id="KW-0444">Lipid biosynthesis</keyword>
<keyword evidence="17" id="KW-0223">Dioxygenase</keyword>
<evidence type="ECO:0000256" key="24">
    <source>
        <dbReference type="ARBA" id="ARBA00036313"/>
    </source>
</evidence>
<evidence type="ECO:0000256" key="17">
    <source>
        <dbReference type="ARBA" id="ARBA00022964"/>
    </source>
</evidence>
<dbReference type="PROSITE" id="PS50292">
    <property type="entry name" value="PEROXIDASE_3"/>
    <property type="match status" value="1"/>
</dbReference>
<dbReference type="GO" id="GO:0019371">
    <property type="term" value="P:cyclooxygenase pathway"/>
    <property type="evidence" value="ECO:0007669"/>
    <property type="project" value="TreeGrafter"/>
</dbReference>
<dbReference type="Pfam" id="PF03098">
    <property type="entry name" value="An_peroxidase"/>
    <property type="match status" value="1"/>
</dbReference>
<evidence type="ECO:0000256" key="22">
    <source>
        <dbReference type="ARBA" id="ARBA00023160"/>
    </source>
</evidence>
<evidence type="ECO:0000256" key="18">
    <source>
        <dbReference type="ARBA" id="ARBA00023002"/>
    </source>
</evidence>
<dbReference type="Gene3D" id="1.10.640.10">
    <property type="entry name" value="Haem peroxidase domain superfamily, animal type"/>
    <property type="match status" value="1"/>
</dbReference>
<evidence type="ECO:0000256" key="20">
    <source>
        <dbReference type="ARBA" id="ARBA00023098"/>
    </source>
</evidence>
<keyword evidence="10" id="KW-0575">Peroxidase</keyword>
<comment type="cofactor">
    <cofactor evidence="1">
        <name>heme b</name>
        <dbReference type="ChEBI" id="CHEBI:60344"/>
    </cofactor>
</comment>
<evidence type="ECO:0000256" key="14">
    <source>
        <dbReference type="ARBA" id="ARBA00022824"/>
    </source>
</evidence>
<evidence type="ECO:0000256" key="27">
    <source>
        <dbReference type="PROSITE-ProRule" id="PRU00076"/>
    </source>
</evidence>
<dbReference type="PANTHER" id="PTHR11903">
    <property type="entry name" value="PROSTAGLANDIN G/H SYNTHASE"/>
    <property type="match status" value="1"/>
</dbReference>
<dbReference type="GO" id="GO:0004601">
    <property type="term" value="F:peroxidase activity"/>
    <property type="evidence" value="ECO:0007669"/>
    <property type="project" value="UniProtKB-KW"/>
</dbReference>
<dbReference type="GO" id="GO:0005509">
    <property type="term" value="F:calcium ion binding"/>
    <property type="evidence" value="ECO:0007669"/>
    <property type="project" value="InterPro"/>
</dbReference>
<keyword evidence="14" id="KW-0256">Endoplasmic reticulum</keyword>
<dbReference type="GO" id="GO:0006979">
    <property type="term" value="P:response to oxidative stress"/>
    <property type="evidence" value="ECO:0007669"/>
    <property type="project" value="InterPro"/>
</dbReference>
<keyword evidence="16" id="KW-0492">Microsome</keyword>
<evidence type="ECO:0000256" key="25">
    <source>
        <dbReference type="ARBA" id="ARBA00036358"/>
    </source>
</evidence>
<evidence type="ECO:0000256" key="7">
    <source>
        <dbReference type="ARBA" id="ARBA00012440"/>
    </source>
</evidence>
<feature type="domain" description="EGF-like" evidence="29">
    <location>
        <begin position="30"/>
        <end position="67"/>
    </location>
</feature>
<evidence type="ECO:0000256" key="13">
    <source>
        <dbReference type="ARBA" id="ARBA00022723"/>
    </source>
</evidence>
<evidence type="ECO:0000256" key="6">
    <source>
        <dbReference type="ARBA" id="ARBA00011738"/>
    </source>
</evidence>
<comment type="pathway">
    <text evidence="4">Lipid metabolism; prostaglandin biosynthesis.</text>
</comment>
<dbReference type="PROSITE" id="PS50026">
    <property type="entry name" value="EGF_3"/>
    <property type="match status" value="1"/>
</dbReference>
<evidence type="ECO:0000256" key="10">
    <source>
        <dbReference type="ARBA" id="ARBA00022559"/>
    </source>
</evidence>
<comment type="catalytic activity">
    <reaction evidence="24">
        <text>(9Z,12Z)-octadecadienoate + AH2 + O2 = (9R)-hydroxy-(10E,12Z)-octadecadienoate + A + H2O</text>
        <dbReference type="Rhea" id="RHEA:75447"/>
        <dbReference type="ChEBI" id="CHEBI:13193"/>
        <dbReference type="ChEBI" id="CHEBI:15377"/>
        <dbReference type="ChEBI" id="CHEBI:15379"/>
        <dbReference type="ChEBI" id="CHEBI:17499"/>
        <dbReference type="ChEBI" id="CHEBI:30245"/>
        <dbReference type="ChEBI" id="CHEBI:77895"/>
    </reaction>
    <physiologicalReaction direction="left-to-right" evidence="24">
        <dbReference type="Rhea" id="RHEA:75448"/>
    </physiologicalReaction>
</comment>
<evidence type="ECO:0000256" key="11">
    <source>
        <dbReference type="ARBA" id="ARBA00022585"/>
    </source>
</evidence>
<proteinExistence type="inferred from homology"/>
<evidence type="ECO:0000256" key="3">
    <source>
        <dbReference type="ARBA" id="ARBA00004586"/>
    </source>
</evidence>
<gene>
    <name evidence="30" type="ORF">TMSB3V08_LOCUS7956</name>
</gene>
<dbReference type="SUPFAM" id="SSF48113">
    <property type="entry name" value="Heme-dependent peroxidases"/>
    <property type="match status" value="1"/>
</dbReference>